<dbReference type="GO" id="GO:0015031">
    <property type="term" value="P:protein transport"/>
    <property type="evidence" value="ECO:0007669"/>
    <property type="project" value="UniProtKB-KW"/>
</dbReference>
<dbReference type="KEGG" id="btab:109031689"/>
<evidence type="ECO:0000256" key="3">
    <source>
        <dbReference type="ARBA" id="ARBA00020978"/>
    </source>
</evidence>
<dbReference type="GO" id="GO:0006891">
    <property type="term" value="P:intra-Golgi vesicle-mediated transport"/>
    <property type="evidence" value="ECO:0007669"/>
    <property type="project" value="InterPro"/>
</dbReference>
<feature type="region of interest" description="Disordered" evidence="8">
    <location>
        <begin position="829"/>
        <end position="856"/>
    </location>
</feature>
<reference evidence="9" key="1">
    <citation type="submission" date="2021-12" db="EMBL/GenBank/DDBJ databases">
        <authorList>
            <person name="King R."/>
        </authorList>
    </citation>
    <scope>NUCLEOTIDE SEQUENCE</scope>
</reference>
<evidence type="ECO:0000256" key="1">
    <source>
        <dbReference type="ARBA" id="ARBA00004395"/>
    </source>
</evidence>
<dbReference type="GO" id="GO:0017119">
    <property type="term" value="C:Golgi transport complex"/>
    <property type="evidence" value="ECO:0007669"/>
    <property type="project" value="InterPro"/>
</dbReference>
<evidence type="ECO:0000256" key="6">
    <source>
        <dbReference type="ARBA" id="ARBA00023034"/>
    </source>
</evidence>
<evidence type="ECO:0000313" key="10">
    <source>
        <dbReference type="Proteomes" id="UP001152759"/>
    </source>
</evidence>
<dbReference type="InterPro" id="IPR033370">
    <property type="entry name" value="COG1"/>
</dbReference>
<comment type="similarity">
    <text evidence="2">Belongs to the COG1 family.</text>
</comment>
<keyword evidence="10" id="KW-1185">Reference proteome</keyword>
<dbReference type="PANTHER" id="PTHR31658">
    <property type="entry name" value="CONSERVED OLIGOMERIC GOLGI COMPLEX SUBUNIT 1"/>
    <property type="match status" value="1"/>
</dbReference>
<sequence length="856" mass="97639">MTEDPFLSELITNDPNSLFEKYNKDEIERVHSKLSSEIEKKKEELRTMVGERYRDLINAADSIKSMEVLSSKIIDDVHDLSEFCSSLKEKINFRHQSSLKKNLETSDEDRRNNIVAQLKVIMDLSKEIWHCVDEEQFLKATLLFQLVCFMKTSLDIHHQYSLETEFPVVKQIWQSIANFQPTIIENSENKLRSSSLALEVGCECVCSLLLLENLTFEKLETKFLKLRSDSLKSCFEGTEEVSVIKSCIARSLSLVSNTLHTFYFYFLENDLAAKGLVAEQLLKITDPQSSPLLLQFKLTEEVQLRKFLPPLIQNFRPSVSQEVKLDGLDSSATCNRISSWLKWASDVISLDGKKLFKVIETSRSLRALQEHDSSYISDWPEVVQKLNLQIDLNLWNYFYYPLFMNRAKELLSQRWELTFKLLLDKVDVILKEANSTEKKEPEQDLKWFVWTESSSDLEFKSSVKNKESNGLFLKSKGFSPRIAVLCNALQTLLLGLLEDLANLAPDTSSVQSINIDELKAHQETCCSTLIRNLVKWIESKVSSMDSLTHVIILARFCVALPVLCPALQECLSTEAWLEANTFLQNANKSAWNVWLKLITPKLEEDLKRDLEIPIDVSQFLLNHPSWEVVKIEEANEQNVLITSELNVPCLPSFQIQSVISNISNLISTLSLSPFVRDELINFVVEKSLLIYDVTTSDPKALQIHHLQCLFDVKFLLTAVVPPDSKHVISLCNEAISKIEQKMDPFDLDVISPHLHNNVKKSLYRIHCLYGILSPEKHFSLKPQESSSLKAEEPVVIPVRNNGPWFPLLPITSQSSSRAPSSILKPIPVKSSPALEEQPSKSISSSNSFFGVSDWFK</sequence>
<dbReference type="Pfam" id="PF08700">
    <property type="entry name" value="VPS51_Exo84_N"/>
    <property type="match status" value="1"/>
</dbReference>
<evidence type="ECO:0000256" key="5">
    <source>
        <dbReference type="ARBA" id="ARBA00022927"/>
    </source>
</evidence>
<dbReference type="EMBL" id="OU963866">
    <property type="protein sequence ID" value="CAH0390131.1"/>
    <property type="molecule type" value="Genomic_DNA"/>
</dbReference>
<keyword evidence="4" id="KW-0813">Transport</keyword>
<evidence type="ECO:0000256" key="4">
    <source>
        <dbReference type="ARBA" id="ARBA00022448"/>
    </source>
</evidence>
<dbReference type="AlphaFoldDB" id="A0A9P0AD43"/>
<accession>A0A9P0AD43</accession>
<evidence type="ECO:0000313" key="9">
    <source>
        <dbReference type="EMBL" id="CAH0390131.1"/>
    </source>
</evidence>
<proteinExistence type="inferred from homology"/>
<organism evidence="9 10">
    <name type="scientific">Bemisia tabaci</name>
    <name type="common">Sweetpotato whitefly</name>
    <name type="synonym">Aleurodes tabaci</name>
    <dbReference type="NCBI Taxonomy" id="7038"/>
    <lineage>
        <taxon>Eukaryota</taxon>
        <taxon>Metazoa</taxon>
        <taxon>Ecdysozoa</taxon>
        <taxon>Arthropoda</taxon>
        <taxon>Hexapoda</taxon>
        <taxon>Insecta</taxon>
        <taxon>Pterygota</taxon>
        <taxon>Neoptera</taxon>
        <taxon>Paraneoptera</taxon>
        <taxon>Hemiptera</taxon>
        <taxon>Sternorrhyncha</taxon>
        <taxon>Aleyrodoidea</taxon>
        <taxon>Aleyrodidae</taxon>
        <taxon>Aleyrodinae</taxon>
        <taxon>Bemisia</taxon>
    </lineage>
</organism>
<dbReference type="GO" id="GO:0000139">
    <property type="term" value="C:Golgi membrane"/>
    <property type="evidence" value="ECO:0007669"/>
    <property type="project" value="UniProtKB-SubCell"/>
</dbReference>
<evidence type="ECO:0000256" key="7">
    <source>
        <dbReference type="ARBA" id="ARBA00023136"/>
    </source>
</evidence>
<dbReference type="PANTHER" id="PTHR31658:SF0">
    <property type="entry name" value="CONSERVED OLIGOMERIC GOLGI COMPLEX SUBUNIT 1"/>
    <property type="match status" value="1"/>
</dbReference>
<keyword evidence="6" id="KW-0333">Golgi apparatus</keyword>
<name>A0A9P0AD43_BEMTA</name>
<evidence type="ECO:0000256" key="8">
    <source>
        <dbReference type="SAM" id="MobiDB-lite"/>
    </source>
</evidence>
<comment type="subcellular location">
    <subcellularLocation>
        <location evidence="1">Golgi apparatus membrane</location>
        <topology evidence="1">Peripheral membrane protein</topology>
    </subcellularLocation>
</comment>
<protein>
    <recommendedName>
        <fullName evidence="3">Conserved oligomeric Golgi complex subunit 1</fullName>
    </recommendedName>
</protein>
<keyword evidence="5" id="KW-0653">Protein transport</keyword>
<dbReference type="Proteomes" id="UP001152759">
    <property type="component" value="Chromosome 5"/>
</dbReference>
<evidence type="ECO:0000256" key="2">
    <source>
        <dbReference type="ARBA" id="ARBA00006653"/>
    </source>
</evidence>
<feature type="compositionally biased region" description="Low complexity" evidence="8">
    <location>
        <begin position="839"/>
        <end position="856"/>
    </location>
</feature>
<gene>
    <name evidence="9" type="ORF">BEMITA_LOCUS8881</name>
</gene>
<keyword evidence="7" id="KW-0472">Membrane</keyword>